<dbReference type="EMBL" id="JWZT01004047">
    <property type="protein sequence ID" value="KII64974.1"/>
    <property type="molecule type" value="Genomic_DNA"/>
</dbReference>
<name>A0A0C2II00_THEKT</name>
<evidence type="ECO:0000313" key="2">
    <source>
        <dbReference type="EMBL" id="KII64974.1"/>
    </source>
</evidence>
<protein>
    <submittedName>
        <fullName evidence="2">Uncharacterized protein</fullName>
    </submittedName>
</protein>
<evidence type="ECO:0000256" key="1">
    <source>
        <dbReference type="SAM" id="MobiDB-lite"/>
    </source>
</evidence>
<sequence length="156" mass="17551">MERLQTPLKKKMMGDKSSKGHQTREQFCIGLKKFDIIGGSQLIEKPHNNTISTLNGLGRVSWVIDLKNPIENYAFKSEGAKEGSGQQWRPGFLKSTLRSDFMEEECHQANTRQYSLLAFMDVTGDGLMEMSAMQSLTTLFGLKFVSLTQPVISDNQ</sequence>
<accession>A0A0C2II00</accession>
<keyword evidence="3" id="KW-1185">Reference proteome</keyword>
<feature type="region of interest" description="Disordered" evidence="1">
    <location>
        <begin position="1"/>
        <end position="21"/>
    </location>
</feature>
<comment type="caution">
    <text evidence="2">The sequence shown here is derived from an EMBL/GenBank/DDBJ whole genome shotgun (WGS) entry which is preliminary data.</text>
</comment>
<organism evidence="2 3">
    <name type="scientific">Thelohanellus kitauei</name>
    <name type="common">Myxosporean</name>
    <dbReference type="NCBI Taxonomy" id="669202"/>
    <lineage>
        <taxon>Eukaryota</taxon>
        <taxon>Metazoa</taxon>
        <taxon>Cnidaria</taxon>
        <taxon>Myxozoa</taxon>
        <taxon>Myxosporea</taxon>
        <taxon>Bivalvulida</taxon>
        <taxon>Platysporina</taxon>
        <taxon>Myxobolidae</taxon>
        <taxon>Thelohanellus</taxon>
    </lineage>
</organism>
<reference evidence="2 3" key="1">
    <citation type="journal article" date="2014" name="Genome Biol. Evol.">
        <title>The genome of the myxosporean Thelohanellus kitauei shows adaptations to nutrient acquisition within its fish host.</title>
        <authorList>
            <person name="Yang Y."/>
            <person name="Xiong J."/>
            <person name="Zhou Z."/>
            <person name="Huo F."/>
            <person name="Miao W."/>
            <person name="Ran C."/>
            <person name="Liu Y."/>
            <person name="Zhang J."/>
            <person name="Feng J."/>
            <person name="Wang M."/>
            <person name="Wang M."/>
            <person name="Wang L."/>
            <person name="Yao B."/>
        </authorList>
    </citation>
    <scope>NUCLEOTIDE SEQUENCE [LARGE SCALE GENOMIC DNA]</scope>
    <source>
        <strain evidence="2">Wuqing</strain>
    </source>
</reference>
<dbReference type="Proteomes" id="UP000031668">
    <property type="component" value="Unassembled WGS sequence"/>
</dbReference>
<proteinExistence type="predicted"/>
<gene>
    <name evidence="2" type="ORF">RF11_05950</name>
</gene>
<evidence type="ECO:0000313" key="3">
    <source>
        <dbReference type="Proteomes" id="UP000031668"/>
    </source>
</evidence>
<dbReference type="AlphaFoldDB" id="A0A0C2II00"/>
<feature type="compositionally biased region" description="Basic and acidic residues" evidence="1">
    <location>
        <begin position="12"/>
        <end position="21"/>
    </location>
</feature>